<dbReference type="GO" id="GO:0006424">
    <property type="term" value="P:glutamyl-tRNA aminoacylation"/>
    <property type="evidence" value="ECO:0007669"/>
    <property type="project" value="InterPro"/>
</dbReference>
<dbReference type="EC" id="6.1.1.17" evidence="3"/>
<evidence type="ECO:0000256" key="5">
    <source>
        <dbReference type="ARBA" id="ARBA00022741"/>
    </source>
</evidence>
<name>A0AAD7V0U8_9FUNG</name>
<evidence type="ECO:0000313" key="14">
    <source>
        <dbReference type="EMBL" id="KAJ8657057.1"/>
    </source>
</evidence>
<dbReference type="RefSeq" id="XP_058341970.1">
    <property type="nucleotide sequence ID" value="XM_058487155.1"/>
</dbReference>
<keyword evidence="4 11" id="KW-0436">Ligase</keyword>
<keyword evidence="6 11" id="KW-0067">ATP-binding</keyword>
<evidence type="ECO:0000256" key="6">
    <source>
        <dbReference type="ARBA" id="ARBA00022840"/>
    </source>
</evidence>
<dbReference type="GO" id="GO:0005524">
    <property type="term" value="F:ATP binding"/>
    <property type="evidence" value="ECO:0007669"/>
    <property type="project" value="UniProtKB-KW"/>
</dbReference>
<protein>
    <recommendedName>
        <fullName evidence="10">Glutamate--tRNA ligase, mitochondrial</fullName>
        <ecNumber evidence="3">6.1.1.17</ecNumber>
    </recommendedName>
    <alternativeName>
        <fullName evidence="9">Glutamyl-tRNA synthetase</fullName>
    </alternativeName>
</protein>
<dbReference type="GO" id="GO:0008270">
    <property type="term" value="F:zinc ion binding"/>
    <property type="evidence" value="ECO:0007669"/>
    <property type="project" value="InterPro"/>
</dbReference>
<sequence length="544" mass="61195">MLRLSTRIHSTIAATRPRFHVRLYTNGVAEVSIPTTTTTTKQQPVRVRFAPSPTGHLHLGGLRTALFNYLLAKKTGGDFILRIEDTDQTRLVPGATEKLISVLSWAGIKLDEGPDVGGACGPYVQSKRTDIYREHARQLVESGHAYRCFCTPERLDRIRKLGQKTGNQIGYDRHCAHLSEQQIKENMEKQLPYTIRLRTPEGETKVDDMVHGPVTFANRLLDDSVLIKSDGFPTYHLANVVDDHLMGISHVLRGDEWLPSTPKHIILYNAFGWRSPRFVHLPLLMKPGGGKLSKRSNDAYVEHYIEQGYFPEALNNFVALLGWSPPAGGSEILTSMDELVDKFDIGELNDSQAVVDVNKLLWINKQHLLKRAETPEGTQSMAEQLHPLVNDKFGDKVKALDPNGKHLYRLSVDYISKVIGCVKERIRLTSDVLEYCNYFFVKPDYTADEAQTLKKRLKAKAKDLVYSKEARQGFEALDQFDSVSINRYWNDLAKENGVSYNQVMPTLRYAITGRSVGASIPLTMEILGKSTCLSRLEEAAASNQ</sequence>
<evidence type="ECO:0000259" key="13">
    <source>
        <dbReference type="Pfam" id="PF19269"/>
    </source>
</evidence>
<dbReference type="SUPFAM" id="SSF52374">
    <property type="entry name" value="Nucleotidylyl transferase"/>
    <property type="match status" value="1"/>
</dbReference>
<dbReference type="CDD" id="cd00808">
    <property type="entry name" value="GluRS_core"/>
    <property type="match status" value="1"/>
</dbReference>
<comment type="similarity">
    <text evidence="2">Belongs to the class-I aminoacyl-tRNA synthetase family. Glutamate--tRNA ligase type 1 subfamily.</text>
</comment>
<keyword evidence="7 11" id="KW-0648">Protein biosynthesis</keyword>
<evidence type="ECO:0000256" key="11">
    <source>
        <dbReference type="RuleBase" id="RU363037"/>
    </source>
</evidence>
<feature type="domain" description="Glutamyl/glutaminyl-tRNA synthetase class Ib catalytic" evidence="12">
    <location>
        <begin position="45"/>
        <end position="362"/>
    </location>
</feature>
<dbReference type="InterPro" id="IPR045462">
    <property type="entry name" value="aa-tRNA-synth_I_cd-bd"/>
</dbReference>
<dbReference type="Proteomes" id="UP001234581">
    <property type="component" value="Unassembled WGS sequence"/>
</dbReference>
<dbReference type="EMBL" id="JARTCD010000034">
    <property type="protein sequence ID" value="KAJ8657057.1"/>
    <property type="molecule type" value="Genomic_DNA"/>
</dbReference>
<evidence type="ECO:0000256" key="2">
    <source>
        <dbReference type="ARBA" id="ARBA00007894"/>
    </source>
</evidence>
<evidence type="ECO:0000256" key="1">
    <source>
        <dbReference type="ARBA" id="ARBA00004173"/>
    </source>
</evidence>
<dbReference type="PROSITE" id="PS00178">
    <property type="entry name" value="AA_TRNA_LIGASE_I"/>
    <property type="match status" value="1"/>
</dbReference>
<comment type="subcellular location">
    <subcellularLocation>
        <location evidence="1">Mitochondrion</location>
    </subcellularLocation>
</comment>
<evidence type="ECO:0000256" key="4">
    <source>
        <dbReference type="ARBA" id="ARBA00022598"/>
    </source>
</evidence>
<evidence type="ECO:0000256" key="7">
    <source>
        <dbReference type="ARBA" id="ARBA00022917"/>
    </source>
</evidence>
<dbReference type="SUPFAM" id="SSF48163">
    <property type="entry name" value="An anticodon-binding domain of class I aminoacyl-tRNA synthetases"/>
    <property type="match status" value="1"/>
</dbReference>
<comment type="caution">
    <text evidence="14">The sequence shown here is derived from an EMBL/GenBank/DDBJ whole genome shotgun (WGS) entry which is preliminary data.</text>
</comment>
<evidence type="ECO:0000259" key="12">
    <source>
        <dbReference type="Pfam" id="PF00749"/>
    </source>
</evidence>
<dbReference type="InterPro" id="IPR008925">
    <property type="entry name" value="aa_tRNA-synth_I_cd-bd_sf"/>
</dbReference>
<keyword evidence="15" id="KW-1185">Reference proteome</keyword>
<dbReference type="HAMAP" id="MF_00022">
    <property type="entry name" value="Glu_tRNA_synth_type1"/>
    <property type="match status" value="1"/>
</dbReference>
<organism evidence="14 15">
    <name type="scientific">Lichtheimia ornata</name>
    <dbReference type="NCBI Taxonomy" id="688661"/>
    <lineage>
        <taxon>Eukaryota</taxon>
        <taxon>Fungi</taxon>
        <taxon>Fungi incertae sedis</taxon>
        <taxon>Mucoromycota</taxon>
        <taxon>Mucoromycotina</taxon>
        <taxon>Mucoromycetes</taxon>
        <taxon>Mucorales</taxon>
        <taxon>Lichtheimiaceae</taxon>
        <taxon>Lichtheimia</taxon>
    </lineage>
</organism>
<dbReference type="Gene3D" id="1.10.10.350">
    <property type="match status" value="1"/>
</dbReference>
<evidence type="ECO:0000313" key="15">
    <source>
        <dbReference type="Proteomes" id="UP001234581"/>
    </source>
</evidence>
<dbReference type="InterPro" id="IPR033910">
    <property type="entry name" value="GluRS_core"/>
</dbReference>
<dbReference type="PANTHER" id="PTHR43311:SF2">
    <property type="entry name" value="GLUTAMATE--TRNA LIGASE, MITOCHONDRIAL-RELATED"/>
    <property type="match status" value="1"/>
</dbReference>
<reference evidence="14 15" key="1">
    <citation type="submission" date="2023-03" db="EMBL/GenBank/DDBJ databases">
        <title>Genome sequence of Lichtheimia ornata CBS 291.66.</title>
        <authorList>
            <person name="Mohabir J.T."/>
            <person name="Shea T.P."/>
            <person name="Kurbessoian T."/>
            <person name="Berby B."/>
            <person name="Fontaine J."/>
            <person name="Livny J."/>
            <person name="Gnirke A."/>
            <person name="Stajich J.E."/>
            <person name="Cuomo C.A."/>
        </authorList>
    </citation>
    <scope>NUCLEOTIDE SEQUENCE [LARGE SCALE GENOMIC DNA]</scope>
    <source>
        <strain evidence="14">CBS 291.66</strain>
    </source>
</reference>
<evidence type="ECO:0000256" key="3">
    <source>
        <dbReference type="ARBA" id="ARBA00012835"/>
    </source>
</evidence>
<dbReference type="InterPro" id="IPR004527">
    <property type="entry name" value="Glu-tRNA-ligase_bac/mito"/>
</dbReference>
<evidence type="ECO:0000256" key="10">
    <source>
        <dbReference type="ARBA" id="ARBA00072917"/>
    </source>
</evidence>
<dbReference type="Pfam" id="PF19269">
    <property type="entry name" value="Anticodon_2"/>
    <property type="match status" value="1"/>
</dbReference>
<dbReference type="InterPro" id="IPR020751">
    <property type="entry name" value="aa-tRNA-synth_I_codon-bd_sub2"/>
</dbReference>
<dbReference type="PRINTS" id="PR00987">
    <property type="entry name" value="TRNASYNTHGLU"/>
</dbReference>
<dbReference type="FunFam" id="3.40.50.620:FF:000045">
    <property type="entry name" value="Glutamate--tRNA ligase, mitochondrial"/>
    <property type="match status" value="1"/>
</dbReference>
<dbReference type="Pfam" id="PF00749">
    <property type="entry name" value="tRNA-synt_1c"/>
    <property type="match status" value="1"/>
</dbReference>
<accession>A0AAD7V0U8</accession>
<proteinExistence type="inferred from homology"/>
<dbReference type="GO" id="GO:0004818">
    <property type="term" value="F:glutamate-tRNA ligase activity"/>
    <property type="evidence" value="ECO:0007669"/>
    <property type="project" value="UniProtKB-EC"/>
</dbReference>
<evidence type="ECO:0000256" key="9">
    <source>
        <dbReference type="ARBA" id="ARBA00030865"/>
    </source>
</evidence>
<dbReference type="GO" id="GO:0005739">
    <property type="term" value="C:mitochondrion"/>
    <property type="evidence" value="ECO:0007669"/>
    <property type="project" value="UniProtKB-SubCell"/>
</dbReference>
<dbReference type="GeneID" id="83214545"/>
<dbReference type="InterPro" id="IPR000924">
    <property type="entry name" value="Glu/Gln-tRNA-synth"/>
</dbReference>
<dbReference type="InterPro" id="IPR014729">
    <property type="entry name" value="Rossmann-like_a/b/a_fold"/>
</dbReference>
<dbReference type="GO" id="GO:0000049">
    <property type="term" value="F:tRNA binding"/>
    <property type="evidence" value="ECO:0007669"/>
    <property type="project" value="InterPro"/>
</dbReference>
<dbReference type="Gene3D" id="3.40.50.620">
    <property type="entry name" value="HUPs"/>
    <property type="match status" value="1"/>
</dbReference>
<dbReference type="InterPro" id="IPR001412">
    <property type="entry name" value="aa-tRNA-synth_I_CS"/>
</dbReference>
<gene>
    <name evidence="14" type="ORF">O0I10_007136</name>
</gene>
<keyword evidence="8 11" id="KW-0030">Aminoacyl-tRNA synthetase</keyword>
<keyword evidence="5 11" id="KW-0547">Nucleotide-binding</keyword>
<dbReference type="InterPro" id="IPR020058">
    <property type="entry name" value="Glu/Gln-tRNA-synth_Ib_cat-dom"/>
</dbReference>
<dbReference type="AlphaFoldDB" id="A0AAD7V0U8"/>
<dbReference type="PANTHER" id="PTHR43311">
    <property type="entry name" value="GLUTAMATE--TRNA LIGASE"/>
    <property type="match status" value="1"/>
</dbReference>
<evidence type="ECO:0000256" key="8">
    <source>
        <dbReference type="ARBA" id="ARBA00023146"/>
    </source>
</evidence>
<feature type="domain" description="Aminoacyl-tRNA synthetase class I anticodon-binding" evidence="13">
    <location>
        <begin position="408"/>
        <end position="539"/>
    </location>
</feature>
<dbReference type="InterPro" id="IPR049940">
    <property type="entry name" value="GluQ/Sye"/>
</dbReference>
<dbReference type="NCBIfam" id="TIGR00464">
    <property type="entry name" value="gltX_bact"/>
    <property type="match status" value="1"/>
</dbReference>